<evidence type="ECO:0000256" key="6">
    <source>
        <dbReference type="PIRNR" id="PIRNR000446"/>
    </source>
</evidence>
<evidence type="ECO:0000256" key="7">
    <source>
        <dbReference type="PIRSR" id="PIRSR000446-1"/>
    </source>
</evidence>
<evidence type="ECO:0000313" key="10">
    <source>
        <dbReference type="Proteomes" id="UP000482487"/>
    </source>
</evidence>
<keyword evidence="10" id="KW-1185">Reference proteome</keyword>
<protein>
    <recommendedName>
        <fullName evidence="2 6">Malonyl CoA-acyl carrier protein transacylase</fullName>
        <ecNumber evidence="1 6">2.3.1.39</ecNumber>
    </recommendedName>
</protein>
<dbReference type="PANTHER" id="PTHR42681">
    <property type="entry name" value="MALONYL-COA-ACYL CARRIER PROTEIN TRANSACYLASE, MITOCHONDRIAL"/>
    <property type="match status" value="1"/>
</dbReference>
<organism evidence="9 10">
    <name type="scientific">Solidesulfovibrio aerotolerans</name>
    <dbReference type="NCBI Taxonomy" id="295255"/>
    <lineage>
        <taxon>Bacteria</taxon>
        <taxon>Pseudomonadati</taxon>
        <taxon>Thermodesulfobacteriota</taxon>
        <taxon>Desulfovibrionia</taxon>
        <taxon>Desulfovibrionales</taxon>
        <taxon>Desulfovibrionaceae</taxon>
        <taxon>Solidesulfovibrio</taxon>
    </lineage>
</organism>
<evidence type="ECO:0000256" key="5">
    <source>
        <dbReference type="ARBA" id="ARBA00048462"/>
    </source>
</evidence>
<dbReference type="InterPro" id="IPR024925">
    <property type="entry name" value="Malonyl_CoA-ACP_transAc"/>
</dbReference>
<evidence type="ECO:0000259" key="8">
    <source>
        <dbReference type="SMART" id="SM00827"/>
    </source>
</evidence>
<dbReference type="InterPro" id="IPR014043">
    <property type="entry name" value="Acyl_transferase_dom"/>
</dbReference>
<dbReference type="EMBL" id="WVUD01000021">
    <property type="protein sequence ID" value="MYL83876.1"/>
    <property type="molecule type" value="Genomic_DNA"/>
</dbReference>
<feature type="active site" evidence="7">
    <location>
        <position position="95"/>
    </location>
</feature>
<dbReference type="InterPro" id="IPR016035">
    <property type="entry name" value="Acyl_Trfase/lysoPLipase"/>
</dbReference>
<accession>A0A7C9NK92</accession>
<dbReference type="SUPFAM" id="SSF55048">
    <property type="entry name" value="Probable ACP-binding domain of malonyl-CoA ACP transacylase"/>
    <property type="match status" value="1"/>
</dbReference>
<name>A0A7C9NK92_9BACT</name>
<dbReference type="FunFam" id="3.30.70.250:FF:000001">
    <property type="entry name" value="Malonyl CoA-acyl carrier protein transacylase"/>
    <property type="match status" value="1"/>
</dbReference>
<feature type="active site" evidence="7">
    <location>
        <position position="204"/>
    </location>
</feature>
<keyword evidence="4 6" id="KW-0012">Acyltransferase</keyword>
<evidence type="ECO:0000313" key="9">
    <source>
        <dbReference type="EMBL" id="MYL83876.1"/>
    </source>
</evidence>
<proteinExistence type="inferred from homology"/>
<dbReference type="EC" id="2.3.1.39" evidence="1 6"/>
<comment type="caution">
    <text evidence="9">The sequence shown here is derived from an EMBL/GenBank/DDBJ whole genome shotgun (WGS) entry which is preliminary data.</text>
</comment>
<dbReference type="InterPro" id="IPR001227">
    <property type="entry name" value="Ac_transferase_dom_sf"/>
</dbReference>
<dbReference type="InterPro" id="IPR016036">
    <property type="entry name" value="Malonyl_transacylase_ACP-bd"/>
</dbReference>
<feature type="domain" description="Malonyl-CoA:ACP transacylase (MAT)" evidence="8">
    <location>
        <begin position="11"/>
        <end position="308"/>
    </location>
</feature>
<dbReference type="PANTHER" id="PTHR42681:SF1">
    <property type="entry name" value="MALONYL-COA-ACYL CARRIER PROTEIN TRANSACYLASE, MITOCHONDRIAL"/>
    <property type="match status" value="1"/>
</dbReference>
<dbReference type="GO" id="GO:0005829">
    <property type="term" value="C:cytosol"/>
    <property type="evidence" value="ECO:0007669"/>
    <property type="project" value="TreeGrafter"/>
</dbReference>
<gene>
    <name evidence="9" type="ORF">GTA51_12130</name>
</gene>
<dbReference type="SUPFAM" id="SSF52151">
    <property type="entry name" value="FabD/lysophospholipase-like"/>
    <property type="match status" value="1"/>
</dbReference>
<dbReference type="Pfam" id="PF00698">
    <property type="entry name" value="Acyl_transf_1"/>
    <property type="match status" value="1"/>
</dbReference>
<dbReference type="GO" id="GO:0006633">
    <property type="term" value="P:fatty acid biosynthetic process"/>
    <property type="evidence" value="ECO:0007669"/>
    <property type="project" value="TreeGrafter"/>
</dbReference>
<comment type="catalytic activity">
    <reaction evidence="5 6">
        <text>holo-[ACP] + malonyl-CoA = malonyl-[ACP] + CoA</text>
        <dbReference type="Rhea" id="RHEA:41792"/>
        <dbReference type="Rhea" id="RHEA-COMP:9623"/>
        <dbReference type="Rhea" id="RHEA-COMP:9685"/>
        <dbReference type="ChEBI" id="CHEBI:57287"/>
        <dbReference type="ChEBI" id="CHEBI:57384"/>
        <dbReference type="ChEBI" id="CHEBI:64479"/>
        <dbReference type="ChEBI" id="CHEBI:78449"/>
        <dbReference type="EC" id="2.3.1.39"/>
    </reaction>
</comment>
<dbReference type="Gene3D" id="3.40.366.10">
    <property type="entry name" value="Malonyl-Coenzyme A Acyl Carrier Protein, domain 2"/>
    <property type="match status" value="1"/>
</dbReference>
<comment type="similarity">
    <text evidence="6">Belongs to the fabD family.</text>
</comment>
<evidence type="ECO:0000256" key="2">
    <source>
        <dbReference type="ARBA" id="ARBA00018953"/>
    </source>
</evidence>
<dbReference type="Proteomes" id="UP000482487">
    <property type="component" value="Unassembled WGS sequence"/>
</dbReference>
<dbReference type="RefSeq" id="WP_160961426.1">
    <property type="nucleotide sequence ID" value="NZ_WVUD01000021.1"/>
</dbReference>
<dbReference type="InterPro" id="IPR050858">
    <property type="entry name" value="Mal-CoA-ACP_Trans/PKS_FabD"/>
</dbReference>
<evidence type="ECO:0000256" key="4">
    <source>
        <dbReference type="ARBA" id="ARBA00023315"/>
    </source>
</evidence>
<dbReference type="Gene3D" id="3.30.70.250">
    <property type="entry name" value="Malonyl-CoA ACP transacylase, ACP-binding"/>
    <property type="match status" value="1"/>
</dbReference>
<keyword evidence="3 6" id="KW-0808">Transferase</keyword>
<sequence length="316" mass="32778">MSATQNSLAILFPGQGSQEKGMGRTLAETSTEAVELWLLAEKASGLPLREIYWEGDEAAMADTRALQPAMTAVTLGLWFHLKSKLSPIAGFAGHSLGEYAALAASGMLDVPAVFELTSLRGRLMAEAAGGDGKMAAVLKLSLDDIKDVVRQAAESTGGVLLIANYNSPGQFVISGTAAAVEAAGVLVKEKKGRAVPLAVSGAFHSPLMAEPAAELAKVLRRSGLRAPTVAPVFHNVTGAPEPDAAKALDLMARQMTSQVRWIDTVAALWQAGARTFVELGPKGVLTKLLAANLKEIGQPYTALAVAAPADAAALEA</sequence>
<dbReference type="PIRSF" id="PIRSF000446">
    <property type="entry name" value="Mct"/>
    <property type="match status" value="1"/>
</dbReference>
<dbReference type="SMART" id="SM00827">
    <property type="entry name" value="PKS_AT"/>
    <property type="match status" value="1"/>
</dbReference>
<reference evidence="9 10" key="1">
    <citation type="submission" date="2020-01" db="EMBL/GenBank/DDBJ databases">
        <title>Genome sequence of Desulfovibrio aerotolerans DSM 16695(T).</title>
        <authorList>
            <person name="Karnachuk O."/>
            <person name="Avakyan M."/>
            <person name="Mardanov A."/>
            <person name="Kadnikov V."/>
            <person name="Ravin N."/>
        </authorList>
    </citation>
    <scope>NUCLEOTIDE SEQUENCE [LARGE SCALE GENOMIC DNA]</scope>
    <source>
        <strain evidence="9 10">DSM 16695</strain>
    </source>
</reference>
<dbReference type="AlphaFoldDB" id="A0A7C9NK92"/>
<dbReference type="OrthoDB" id="9808564at2"/>
<evidence type="ECO:0000256" key="1">
    <source>
        <dbReference type="ARBA" id="ARBA00013258"/>
    </source>
</evidence>
<dbReference type="GO" id="GO:0004314">
    <property type="term" value="F:[acyl-carrier-protein] S-malonyltransferase activity"/>
    <property type="evidence" value="ECO:0007669"/>
    <property type="project" value="UniProtKB-EC"/>
</dbReference>
<evidence type="ECO:0000256" key="3">
    <source>
        <dbReference type="ARBA" id="ARBA00022679"/>
    </source>
</evidence>